<dbReference type="SUPFAM" id="SSF101756">
    <property type="entry name" value="Hypothetical protein YgiW"/>
    <property type="match status" value="1"/>
</dbReference>
<reference evidence="1 2" key="1">
    <citation type="submission" date="2017-06" db="EMBL/GenBank/DDBJ databases">
        <title>Genome sequencing of cyanobaciteial culture collection at National Institute for Environmental Studies (NIES).</title>
        <authorList>
            <person name="Hirose Y."/>
            <person name="Shimura Y."/>
            <person name="Fujisawa T."/>
            <person name="Nakamura Y."/>
            <person name="Kawachi M."/>
        </authorList>
    </citation>
    <scope>NUCLEOTIDE SEQUENCE [LARGE SCALE GENOMIC DNA]</scope>
    <source>
        <strain evidence="1 2">NIES-267</strain>
    </source>
</reference>
<name>A0A1Z4LIR8_9CYAN</name>
<sequence length="140" mass="15758">MSKFTDMVPKMQRVRTKFPKFIVRLGLTPFLISGLLSCSNVSEYGMNAIGVNVTSINELKPQKDDNDAPVYVQGKVERKVPLLSEKQMYQINDSTGKIWVLTNQKGWKVGEKVVVKAVPQYESIPMAGTDLGEVYLQENF</sequence>
<proteinExistence type="predicted"/>
<dbReference type="EMBL" id="AP018227">
    <property type="protein sequence ID" value="BAY81137.1"/>
    <property type="molecule type" value="Genomic_DNA"/>
</dbReference>
<evidence type="ECO:0008006" key="3">
    <source>
        <dbReference type="Google" id="ProtNLM"/>
    </source>
</evidence>
<organism evidence="1 2">
    <name type="scientific">Calothrix parasitica NIES-267</name>
    <dbReference type="NCBI Taxonomy" id="1973488"/>
    <lineage>
        <taxon>Bacteria</taxon>
        <taxon>Bacillati</taxon>
        <taxon>Cyanobacteriota</taxon>
        <taxon>Cyanophyceae</taxon>
        <taxon>Nostocales</taxon>
        <taxon>Calotrichaceae</taxon>
        <taxon>Calothrix</taxon>
    </lineage>
</organism>
<evidence type="ECO:0000313" key="2">
    <source>
        <dbReference type="Proteomes" id="UP000218418"/>
    </source>
</evidence>
<dbReference type="AlphaFoldDB" id="A0A1Z4LIR8"/>
<dbReference type="Proteomes" id="UP000218418">
    <property type="component" value="Chromosome"/>
</dbReference>
<dbReference type="InterPro" id="IPR036700">
    <property type="entry name" value="BOBF_sf"/>
</dbReference>
<dbReference type="Gene3D" id="2.40.50.200">
    <property type="entry name" value="Bacterial OB-fold"/>
    <property type="match status" value="1"/>
</dbReference>
<evidence type="ECO:0000313" key="1">
    <source>
        <dbReference type="EMBL" id="BAY81137.1"/>
    </source>
</evidence>
<accession>A0A1Z4LIR8</accession>
<dbReference type="OrthoDB" id="495371at2"/>
<gene>
    <name evidence="1" type="ORF">NIES267_06120</name>
</gene>
<keyword evidence="2" id="KW-1185">Reference proteome</keyword>
<protein>
    <recommendedName>
        <fullName evidence="3">Nucleic acid binding OB-fold tRNA/helicase-type</fullName>
    </recommendedName>
</protein>